<evidence type="ECO:0000313" key="6">
    <source>
        <dbReference type="Proteomes" id="UP000886722"/>
    </source>
</evidence>
<comment type="caution">
    <text evidence="5">The sequence shown here is derived from an EMBL/GenBank/DDBJ whole genome shotgun (WGS) entry which is preliminary data.</text>
</comment>
<sequence length="534" mass="61412">MKMGVFLSVILWAWVLTVGAKNIEPRFDGKKITNDVFWNTAEGMPLYSQGGGIFRYPDPDTGRLRYYWYGVRYAEAVRYREDPSVTYPACTFEAVTCYSSDDLINWYYEGDVLTREEVDRYGRAGWVGRMGVAYLEAWNQYVLVVQHDNGVLFALSHTPNGRFTWHRRITMEKIIGTPNTGDQTVFVDEDTRKPYLIYSYGRGRNRIYVSEIGIRDGQVDLLDCTQVFKGAGREGNCLFKYEGRYYMCASNLYGWDSSFAYYIVANDIRGPYEPVNDMKIMPGCAEDYAHVTQTGFFYTVRGSRKETVVYCGDRWAEFAGNGWGYNHWCPISFDGEEPYFNSLQSWYLDVETGEWCAAEDNNYVKNSSFEADRRPIPCPAKPVQDYLLGWTTEIIEGNKVAVGSTDSPILNYENSEADRRTVIGEKSLFVGDKTRFRRRIYQTIESTPYVSLPDGRYSLTARLKNSEGLDCLEMYAESEGKRFSCRVKEETPEWQTIEIRRIKVRGGKVEIGFYAEGVAGAWARIDDVVLKRSR</sequence>
<dbReference type="GO" id="GO:0005975">
    <property type="term" value="P:carbohydrate metabolic process"/>
    <property type="evidence" value="ECO:0007669"/>
    <property type="project" value="InterPro"/>
</dbReference>
<evidence type="ECO:0000256" key="3">
    <source>
        <dbReference type="ARBA" id="ARBA00023295"/>
    </source>
</evidence>
<reference evidence="5" key="1">
    <citation type="submission" date="2020-10" db="EMBL/GenBank/DDBJ databases">
        <authorList>
            <person name="Gilroy R."/>
        </authorList>
    </citation>
    <scope>NUCLEOTIDE SEQUENCE</scope>
    <source>
        <strain evidence="5">21143</strain>
    </source>
</reference>
<dbReference type="EMBL" id="DVKT01000050">
    <property type="protein sequence ID" value="HIT39668.1"/>
    <property type="molecule type" value="Genomic_DNA"/>
</dbReference>
<dbReference type="Proteomes" id="UP000886722">
    <property type="component" value="Unassembled WGS sequence"/>
</dbReference>
<keyword evidence="3 4" id="KW-0326">Glycosidase</keyword>
<dbReference type="SUPFAM" id="SSF75005">
    <property type="entry name" value="Arabinanase/levansucrase/invertase"/>
    <property type="match status" value="1"/>
</dbReference>
<dbReference type="Gene3D" id="2.115.10.20">
    <property type="entry name" value="Glycosyl hydrolase domain, family 43"/>
    <property type="match status" value="1"/>
</dbReference>
<dbReference type="InterPro" id="IPR006710">
    <property type="entry name" value="Glyco_hydro_43"/>
</dbReference>
<dbReference type="PANTHER" id="PTHR22925">
    <property type="entry name" value="GLYCOSYL HYDROLASE 43 FAMILY MEMBER"/>
    <property type="match status" value="1"/>
</dbReference>
<dbReference type="AlphaFoldDB" id="A0A9D1GF02"/>
<dbReference type="Pfam" id="PF04616">
    <property type="entry name" value="Glyco_hydro_43"/>
    <property type="match status" value="1"/>
</dbReference>
<evidence type="ECO:0000256" key="2">
    <source>
        <dbReference type="ARBA" id="ARBA00022801"/>
    </source>
</evidence>
<accession>A0A9D1GF02</accession>
<dbReference type="Gene3D" id="2.60.120.260">
    <property type="entry name" value="Galactose-binding domain-like"/>
    <property type="match status" value="1"/>
</dbReference>
<reference evidence="5" key="2">
    <citation type="journal article" date="2021" name="PeerJ">
        <title>Extensive microbial diversity within the chicken gut microbiome revealed by metagenomics and culture.</title>
        <authorList>
            <person name="Gilroy R."/>
            <person name="Ravi A."/>
            <person name="Getino M."/>
            <person name="Pursley I."/>
            <person name="Horton D.L."/>
            <person name="Alikhan N.F."/>
            <person name="Baker D."/>
            <person name="Gharbi K."/>
            <person name="Hall N."/>
            <person name="Watson M."/>
            <person name="Adriaenssens E.M."/>
            <person name="Foster-Nyarko E."/>
            <person name="Jarju S."/>
            <person name="Secka A."/>
            <person name="Antonio M."/>
            <person name="Oren A."/>
            <person name="Chaudhuri R.R."/>
            <person name="La Ragione R."/>
            <person name="Hildebrand F."/>
            <person name="Pallen M.J."/>
        </authorList>
    </citation>
    <scope>NUCLEOTIDE SEQUENCE</scope>
    <source>
        <strain evidence="5">21143</strain>
    </source>
</reference>
<protein>
    <submittedName>
        <fullName evidence="5">Family 43 glycosylhydrolase</fullName>
    </submittedName>
</protein>
<keyword evidence="2 4" id="KW-0378">Hydrolase</keyword>
<name>A0A9D1GF02_9BACT</name>
<proteinExistence type="inferred from homology"/>
<dbReference type="GO" id="GO:0004553">
    <property type="term" value="F:hydrolase activity, hydrolyzing O-glycosyl compounds"/>
    <property type="evidence" value="ECO:0007669"/>
    <property type="project" value="InterPro"/>
</dbReference>
<evidence type="ECO:0000256" key="4">
    <source>
        <dbReference type="RuleBase" id="RU361187"/>
    </source>
</evidence>
<evidence type="ECO:0000313" key="5">
    <source>
        <dbReference type="EMBL" id="HIT39668.1"/>
    </source>
</evidence>
<dbReference type="PANTHER" id="PTHR22925:SF3">
    <property type="entry name" value="GLYCOSYL HYDROLASE FAMILY PROTEIN 43"/>
    <property type="match status" value="1"/>
</dbReference>
<dbReference type="InterPro" id="IPR023296">
    <property type="entry name" value="Glyco_hydro_beta-prop_sf"/>
</dbReference>
<organism evidence="5 6">
    <name type="scientific">Candidatus Caccoplasma intestinavium</name>
    <dbReference type="NCBI Taxonomy" id="2840716"/>
    <lineage>
        <taxon>Bacteria</taxon>
        <taxon>Pseudomonadati</taxon>
        <taxon>Bacteroidota</taxon>
        <taxon>Bacteroidia</taxon>
        <taxon>Bacteroidales</taxon>
        <taxon>Bacteroidaceae</taxon>
        <taxon>Bacteroidaceae incertae sedis</taxon>
        <taxon>Candidatus Caccoplasma</taxon>
    </lineage>
</organism>
<comment type="similarity">
    <text evidence="1 4">Belongs to the glycosyl hydrolase 43 family.</text>
</comment>
<evidence type="ECO:0000256" key="1">
    <source>
        <dbReference type="ARBA" id="ARBA00009865"/>
    </source>
</evidence>
<gene>
    <name evidence="5" type="ORF">IAD06_06490</name>
</gene>
<dbReference type="CDD" id="cd18823">
    <property type="entry name" value="GH43_RcAra43A-like"/>
    <property type="match status" value="1"/>
</dbReference>